<comment type="caution">
    <text evidence="1">The sequence shown here is derived from an EMBL/GenBank/DDBJ whole genome shotgun (WGS) entry which is preliminary data.</text>
</comment>
<dbReference type="Proteomes" id="UP000034597">
    <property type="component" value="Unassembled WGS sequence"/>
</dbReference>
<dbReference type="InterPro" id="IPR011330">
    <property type="entry name" value="Glyco_hydro/deAcase_b/a-brl"/>
</dbReference>
<dbReference type="CDD" id="cd10931">
    <property type="entry name" value="CE4_u7"/>
    <property type="match status" value="1"/>
</dbReference>
<dbReference type="SUPFAM" id="SSF88713">
    <property type="entry name" value="Glycoside hydrolase/deacetylase"/>
    <property type="match status" value="1"/>
</dbReference>
<dbReference type="GO" id="GO:0005975">
    <property type="term" value="P:carbohydrate metabolic process"/>
    <property type="evidence" value="ECO:0007669"/>
    <property type="project" value="InterPro"/>
</dbReference>
<accession>A0A0F8DD04</accession>
<dbReference type="Gene3D" id="3.20.20.370">
    <property type="entry name" value="Glycoside hydrolase/deacetylase"/>
    <property type="match status" value="1"/>
</dbReference>
<organism evidence="1 2">
    <name type="scientific">Methanosarcina mazei</name>
    <name type="common">Methanosarcina frisia</name>
    <dbReference type="NCBI Taxonomy" id="2209"/>
    <lineage>
        <taxon>Archaea</taxon>
        <taxon>Methanobacteriati</taxon>
        <taxon>Methanobacteriota</taxon>
        <taxon>Stenosarchaea group</taxon>
        <taxon>Methanomicrobia</taxon>
        <taxon>Methanosarcinales</taxon>
        <taxon>Methanosarcinaceae</taxon>
        <taxon>Methanosarcina</taxon>
    </lineage>
</organism>
<evidence type="ECO:0008006" key="3">
    <source>
        <dbReference type="Google" id="ProtNLM"/>
    </source>
</evidence>
<dbReference type="RefSeq" id="WP_048045765.1">
    <property type="nucleotide sequence ID" value="NZ_JJOT01000097.1"/>
</dbReference>
<dbReference type="EMBL" id="JJOT01000097">
    <property type="protein sequence ID" value="KKG00528.1"/>
    <property type="molecule type" value="Genomic_DNA"/>
</dbReference>
<evidence type="ECO:0000313" key="1">
    <source>
        <dbReference type="EMBL" id="KKG00528.1"/>
    </source>
</evidence>
<gene>
    <name evidence="1" type="ORF">DU40_17860</name>
</gene>
<sequence>MLTDLLKDNSEIWAHFTRSEEYSLTKLDKYERFEPPDYRSSRLLEPVVSKCLLDRGLVVEYPDNKSFAVCLSHDVDDIYPTSLHTVLSSVYCLKSCDFSGLKKHLLWKVNGKENSPFINFEEIMDLEERYGAKSSFYFMATEKDPDRFRYDIEDISNEVASINDRGWEVGLHTGYYSYNSLESIILEKKRLESALGSNIIGCRNHYLRFKVPDTWELLSKAGFLYDTTFGYANGIGFRNGMCHPFKPYDLNKDKEINILEIPLIIMDGALLLHFTKSFSEAWFFVKELIDKVEKCNGVITFLWHNNSLNWPYRSHWGKLYEKILDYCSSKNAWMTSSEEIYRWWINEY</sequence>
<dbReference type="AlphaFoldDB" id="A0A0F8DD04"/>
<dbReference type="PATRIC" id="fig|2209.60.peg.3829"/>
<evidence type="ECO:0000313" key="2">
    <source>
        <dbReference type="Proteomes" id="UP000034597"/>
    </source>
</evidence>
<reference evidence="1 2" key="1">
    <citation type="journal article" date="2015" name="ISME J.">
        <title>Genomic and phenotypic differentiation among Methanosarcina mazei populations from Columbia River sediment.</title>
        <authorList>
            <person name="Youngblut N.D."/>
            <person name="Wirth J.S."/>
            <person name="Henriksen J.R."/>
            <person name="Smith M."/>
            <person name="Simon H."/>
            <person name="Metcalf W.W."/>
            <person name="Whitaker R.J."/>
        </authorList>
    </citation>
    <scope>NUCLEOTIDE SEQUENCE [LARGE SCALE GENOMIC DNA]</scope>
    <source>
        <strain evidence="1 2">2.F.T.0.2</strain>
    </source>
</reference>
<protein>
    <recommendedName>
        <fullName evidence="3">NodB homology domain-containing protein</fullName>
    </recommendedName>
</protein>
<name>A0A0F8DD04_METMZ</name>
<proteinExistence type="predicted"/>